<reference evidence="1" key="1">
    <citation type="submission" date="2020-04" db="EMBL/GenBank/DDBJ databases">
        <authorList>
            <person name="Chiriac C."/>
            <person name="Salcher M."/>
            <person name="Ghai R."/>
            <person name="Kavagutti S V."/>
        </authorList>
    </citation>
    <scope>NUCLEOTIDE SEQUENCE</scope>
</reference>
<evidence type="ECO:0000313" key="1">
    <source>
        <dbReference type="EMBL" id="CAB4129336.1"/>
    </source>
</evidence>
<dbReference type="EMBL" id="LR796233">
    <property type="protein sequence ID" value="CAB4129336.1"/>
    <property type="molecule type" value="Genomic_DNA"/>
</dbReference>
<proteinExistence type="predicted"/>
<accession>A0A6J5L7Z0</accession>
<sequence length="421" mass="49361">MINDANYEKNPKLGFYKVGSQVFYSKPLAYVEATKQGIDPSWHFNSSTYARLNWEQEPELDIRELYRLRAVQLREKYDWIRLECSGGGDSTTAAFAFLLNGIHLDEIVFRYPKHGEKGATNDPFNTKATNTLSEWQFAAQPLLDWVKTKFPKTIVRVHDYSETMIEEEKTKDESWVFNTQHWFQPGHASKYTHFGLKEHRDLADSGKSICVLLGIDKPKVTIVDDNWYAFFLDIQATSANPINNGYTNITTEYFYWTPDFTEIVIKQSHMIRRWFDMPQNQHLHHLVRWPNTDVNARTAYEFLAKSIVYPDYDLATWQTDKPTNSFYNEMDHWFYKNFQDTEMYRTWEAGLDFLVDKINPKYFLNILGKPTGIKANTSPLYYIGPVAGKFPKDSVPNWTTKTPETRQVIIIKDKKMKIIHT</sequence>
<organism evidence="1">
    <name type="scientific">uncultured Caudovirales phage</name>
    <dbReference type="NCBI Taxonomy" id="2100421"/>
    <lineage>
        <taxon>Viruses</taxon>
        <taxon>Duplodnaviria</taxon>
        <taxon>Heunggongvirae</taxon>
        <taxon>Uroviricota</taxon>
        <taxon>Caudoviricetes</taxon>
        <taxon>Peduoviridae</taxon>
        <taxon>Maltschvirus</taxon>
        <taxon>Maltschvirus maltsch</taxon>
    </lineage>
</organism>
<gene>
    <name evidence="1" type="ORF">UFOVP112_434</name>
</gene>
<protein>
    <submittedName>
        <fullName evidence="1">Uncharacterized protein</fullName>
    </submittedName>
</protein>
<name>A0A6J5L7Z0_9CAUD</name>